<evidence type="ECO:0000313" key="4">
    <source>
        <dbReference type="Proteomes" id="UP000215134"/>
    </source>
</evidence>
<reference evidence="3 4" key="1">
    <citation type="submission" date="2017-06" db="EMBL/GenBank/DDBJ databases">
        <authorList>
            <consortium name="Pathogen Informatics"/>
        </authorList>
    </citation>
    <scope>NUCLEOTIDE SEQUENCE [LARGE SCALE GENOMIC DNA]</scope>
    <source>
        <strain evidence="3 4">NCTC12148</strain>
    </source>
</reference>
<evidence type="ECO:0000313" key="3">
    <source>
        <dbReference type="EMBL" id="SNV95076.1"/>
    </source>
</evidence>
<name>A0A240BJF4_SERFI</name>
<dbReference type="KEGG" id="sfj:SAMEA4384070_1175"/>
<dbReference type="GO" id="GO:0000270">
    <property type="term" value="P:peptidoglycan metabolic process"/>
    <property type="evidence" value="ECO:0007669"/>
    <property type="project" value="TreeGrafter"/>
</dbReference>
<dbReference type="InterPro" id="IPR012338">
    <property type="entry name" value="Beta-lactam/transpept-like"/>
</dbReference>
<keyword evidence="2 3" id="KW-0378">Hydrolase</keyword>
<dbReference type="NCBIfam" id="TIGR00666">
    <property type="entry name" value="PBP4"/>
    <property type="match status" value="1"/>
</dbReference>
<comment type="similarity">
    <text evidence="1">Belongs to the peptidase S13 family.</text>
</comment>
<keyword evidence="4" id="KW-1185">Reference proteome</keyword>
<evidence type="ECO:0000256" key="2">
    <source>
        <dbReference type="ARBA" id="ARBA00022801"/>
    </source>
</evidence>
<dbReference type="InterPro" id="IPR000667">
    <property type="entry name" value="Peptidase_S13"/>
</dbReference>
<dbReference type="AlphaFoldDB" id="A0A240BJF4"/>
<dbReference type="PANTHER" id="PTHR30023">
    <property type="entry name" value="D-ALANYL-D-ALANINE CARBOXYPEPTIDASE"/>
    <property type="match status" value="1"/>
</dbReference>
<dbReference type="EMBL" id="LT906479">
    <property type="protein sequence ID" value="SNV95076.1"/>
    <property type="molecule type" value="Genomic_DNA"/>
</dbReference>
<keyword evidence="3" id="KW-0645">Protease</keyword>
<dbReference type="PRINTS" id="PR00922">
    <property type="entry name" value="DADACBPTASE3"/>
</dbReference>
<dbReference type="OrthoDB" id="9802627at2"/>
<dbReference type="EC" id="3.4.16.4" evidence="3"/>
<organism evidence="3 4">
    <name type="scientific">Serratia ficaria</name>
    <dbReference type="NCBI Taxonomy" id="61651"/>
    <lineage>
        <taxon>Bacteria</taxon>
        <taxon>Pseudomonadati</taxon>
        <taxon>Pseudomonadota</taxon>
        <taxon>Gammaproteobacteria</taxon>
        <taxon>Enterobacterales</taxon>
        <taxon>Yersiniaceae</taxon>
        <taxon>Serratia</taxon>
    </lineage>
</organism>
<evidence type="ECO:0000256" key="1">
    <source>
        <dbReference type="ARBA" id="ARBA00006096"/>
    </source>
</evidence>
<dbReference type="PANTHER" id="PTHR30023:SF0">
    <property type="entry name" value="PENICILLIN-SENSITIVE CARBOXYPEPTIDASE A"/>
    <property type="match status" value="1"/>
</dbReference>
<dbReference type="GO" id="GO:0006508">
    <property type="term" value="P:proteolysis"/>
    <property type="evidence" value="ECO:0007669"/>
    <property type="project" value="InterPro"/>
</dbReference>
<dbReference type="GO" id="GO:0009002">
    <property type="term" value="F:serine-type D-Ala-D-Ala carboxypeptidase activity"/>
    <property type="evidence" value="ECO:0007669"/>
    <property type="project" value="UniProtKB-EC"/>
</dbReference>
<dbReference type="Pfam" id="PF02113">
    <property type="entry name" value="Peptidase_S13"/>
    <property type="match status" value="1"/>
</dbReference>
<gene>
    <name evidence="3" type="primary">dacC_1</name>
    <name evidence="3" type="ORF">SAMEA4384070_01175</name>
</gene>
<dbReference type="STRING" id="1411141.GCA_001590885_03886"/>
<dbReference type="PROSITE" id="PS51257">
    <property type="entry name" value="PROKAR_LIPOPROTEIN"/>
    <property type="match status" value="1"/>
</dbReference>
<dbReference type="Proteomes" id="UP000215134">
    <property type="component" value="Chromosome 1"/>
</dbReference>
<dbReference type="Gene3D" id="3.50.80.20">
    <property type="entry name" value="D-Ala-D-Ala carboxypeptidase C, peptidase S13"/>
    <property type="match status" value="1"/>
</dbReference>
<proteinExistence type="inferred from homology"/>
<sequence>MLKTAGWLLPAIMMLAGCSASGPGGQRGQTLNEALAAIGQNKALAGASSGIMVRDAASGSVLYQADADRRLVPASNMKLLTSLAAFGVLGADYRFETRVLTLGKQRGDRLLGDIYLQGSGDPSLHPDDIDGFAAALAQRGIRHIRGRLMLDASAFDNAPFGAGWSWDDETFAFAAPVSALNYAFTPGGDINVVRVDVQPGSRQGAPGKVAFYPAASPVEIVNDTTTGETTALAFERRPGSNRIVVSGTIGMRAATDSKLVTIDAPAKAVGALLQAALRAHGITLSGGVGEGTAPAGAWALAGKTSAPLSRLAVTFLKVSNNGYGEVLTKAMGRKTQGKGDWPGGLRAIGHFVQGLGVDPAAFRQVDGSGLSRMNQVTPHQLTTLLLAARKQPWFAAWHNALPVAGEPGLMVGGSLRNRMVKTAAAGRAYAKSGSLTGVSSLSGYVDSATGRPLVFSIINNNYLTSGAEIKALEDRMVETLAACDARVVCR</sequence>
<protein>
    <submittedName>
        <fullName evidence="3">D-alanyl-D-alanine carboxypeptidase dacC</fullName>
        <ecNumber evidence="3">3.4.16.4</ecNumber>
    </submittedName>
</protein>
<dbReference type="GeneID" id="75026350"/>
<accession>A0A240BJF4</accession>
<dbReference type="SUPFAM" id="SSF56601">
    <property type="entry name" value="beta-lactamase/transpeptidase-like"/>
    <property type="match status" value="1"/>
</dbReference>
<dbReference type="RefSeq" id="WP_095096088.1">
    <property type="nucleotide sequence ID" value="NZ_CAMIQD010000001.1"/>
</dbReference>
<dbReference type="Gene3D" id="3.40.710.10">
    <property type="entry name" value="DD-peptidase/beta-lactamase superfamily"/>
    <property type="match status" value="2"/>
</dbReference>
<keyword evidence="3" id="KW-0121">Carboxypeptidase</keyword>